<sequence>MAEFPSWNAPDPHSDESDSDDGVTFEEGQAHIGNEPRLSPHCTGSQFHDGTAIFILHLLFSNDKRDVTRQEGFLARLGPGSTESDLDNIRDLLFHIMDLPLGATRTEIFARYALIEAMPAARTVDDRRFQLFGLRADWLSLACIKTPMTPDMMLKCVQHGFTSPLSFHTSLDNARKSGWDATRYFHFCDGTAEAYTLESRAHSTPTPTIVEFEHKVVTGEVVRSYLSVDDVPTTSFINAYGQKSDVYTLSFTTAATNLRFVLQATRIKFRTPSGDPMYAPCTDFFIPAGVLAEQLNGNLRKVAILLFPGSPDLLSMIRVQNTRAAVSIVSSVITSPEASVSASPFGYMTPHTQRCTIIDASKSVTSDTQVSYADVVALAGVTFSQHYATELDKSLHDSQPFVDSVIRKMCLGSHLEEEILGETAAQLVEFLPHLSELMAKQVVKPHMIEGLTDLLVSFVTDFPGVNEQPDCYPSYDALPTEVYEYNDAQHAQLYNGTTYYGIPNLGTGEPLIGALTDQQHDILRDLRNRNAHIPIVDGIALPITESPYLHITALGNLSYHLDPTRQPATRHLTVLHIDGGVGLFSRSLGPGYVSGMSSWHTLFITVRGTNEAADVVTDAQLAVGALRQTDRYKHDMTAIYNRLQSLYNADYLNTVDEVIFFGHSLGGSLISAFNLTALFTFPNSNLFTRSQPLRVRRVSLNKGAVNPDVAHNELSIRTYLDPISLAAVGVSYNVPSASFLSHHAIDCFRNTRLSL</sequence>
<reference evidence="2" key="1">
    <citation type="submission" date="2017-04" db="EMBL/GenBank/DDBJ databases">
        <title>Unveiling RNA virosphere associated with marine microorganisms.</title>
        <authorList>
            <person name="Urayama S."/>
            <person name="Takaki Y."/>
            <person name="Nishi S."/>
            <person name="Yoshida Y."/>
            <person name="Deguchi S."/>
            <person name="Takai K."/>
            <person name="Nunoura T."/>
        </authorList>
    </citation>
    <scope>NUCLEOTIDE SEQUENCE</scope>
</reference>
<dbReference type="SUPFAM" id="SSF53474">
    <property type="entry name" value="alpha/beta-Hydrolases"/>
    <property type="match status" value="1"/>
</dbReference>
<organism evidence="2">
    <name type="scientific">viral metagenome</name>
    <dbReference type="NCBI Taxonomy" id="1070528"/>
    <lineage>
        <taxon>unclassified sequences</taxon>
        <taxon>metagenomes</taxon>
        <taxon>organismal metagenomes</taxon>
    </lineage>
</organism>
<accession>A0A2V0RJ60</accession>
<dbReference type="AlphaFoldDB" id="A0A2V0RJ60"/>
<proteinExistence type="predicted"/>
<evidence type="ECO:0000256" key="1">
    <source>
        <dbReference type="SAM" id="MobiDB-lite"/>
    </source>
</evidence>
<protein>
    <submittedName>
        <fullName evidence="2">Uncharacterized protein</fullName>
    </submittedName>
</protein>
<dbReference type="EMBL" id="BDQB01000253">
    <property type="protein sequence ID" value="GBH22385.1"/>
    <property type="molecule type" value="Genomic_RNA"/>
</dbReference>
<evidence type="ECO:0000313" key="2">
    <source>
        <dbReference type="EMBL" id="GBH22385.1"/>
    </source>
</evidence>
<dbReference type="Gene3D" id="3.40.50.1820">
    <property type="entry name" value="alpha/beta hydrolase"/>
    <property type="match status" value="1"/>
</dbReference>
<comment type="caution">
    <text evidence="2">The sequence shown here is derived from an EMBL/GenBank/DDBJ whole genome shotgun (WGS) entry which is preliminary data.</text>
</comment>
<dbReference type="InterPro" id="IPR029058">
    <property type="entry name" value="AB_hydrolase_fold"/>
</dbReference>
<name>A0A2V0RJ60_9ZZZZ</name>
<feature type="region of interest" description="Disordered" evidence="1">
    <location>
        <begin position="1"/>
        <end position="24"/>
    </location>
</feature>